<sequence length="181" mass="19499">MESSKNANYLVLAFVFLIVGVALLGSVATSTNERTSKTDVTGESFDLVALGCVVATLDGGQVNESSTNCNITVTYPPTSWKVQDCPLASVTVRNSTTDFTATTDYNLFEASGVVQMLNTTDTQEGFANTTLGDYTYCTDDYLNSTWGRAVLNTVPGFFALALLGVSLWLFYAVFKDNKIIS</sequence>
<feature type="transmembrane region" description="Helical" evidence="1">
    <location>
        <begin position="7"/>
        <end position="28"/>
    </location>
</feature>
<name>A0A0F9RAI8_9ZZZZ</name>
<gene>
    <name evidence="2" type="ORF">LCGC14_0996580</name>
</gene>
<keyword evidence="1" id="KW-1133">Transmembrane helix</keyword>
<evidence type="ECO:0000313" key="2">
    <source>
        <dbReference type="EMBL" id="KKN14408.1"/>
    </source>
</evidence>
<accession>A0A0F9RAI8</accession>
<protein>
    <submittedName>
        <fullName evidence="2">Uncharacterized protein</fullName>
    </submittedName>
</protein>
<keyword evidence="1" id="KW-0812">Transmembrane</keyword>
<dbReference type="AlphaFoldDB" id="A0A0F9RAI8"/>
<comment type="caution">
    <text evidence="2">The sequence shown here is derived from an EMBL/GenBank/DDBJ whole genome shotgun (WGS) entry which is preliminary data.</text>
</comment>
<feature type="transmembrane region" description="Helical" evidence="1">
    <location>
        <begin position="154"/>
        <end position="174"/>
    </location>
</feature>
<organism evidence="2">
    <name type="scientific">marine sediment metagenome</name>
    <dbReference type="NCBI Taxonomy" id="412755"/>
    <lineage>
        <taxon>unclassified sequences</taxon>
        <taxon>metagenomes</taxon>
        <taxon>ecological metagenomes</taxon>
    </lineage>
</organism>
<keyword evidence="1" id="KW-0472">Membrane</keyword>
<reference evidence="2" key="1">
    <citation type="journal article" date="2015" name="Nature">
        <title>Complex archaea that bridge the gap between prokaryotes and eukaryotes.</title>
        <authorList>
            <person name="Spang A."/>
            <person name="Saw J.H."/>
            <person name="Jorgensen S.L."/>
            <person name="Zaremba-Niedzwiedzka K."/>
            <person name="Martijn J."/>
            <person name="Lind A.E."/>
            <person name="van Eijk R."/>
            <person name="Schleper C."/>
            <person name="Guy L."/>
            <person name="Ettema T.J."/>
        </authorList>
    </citation>
    <scope>NUCLEOTIDE SEQUENCE</scope>
</reference>
<proteinExistence type="predicted"/>
<dbReference type="EMBL" id="LAZR01003821">
    <property type="protein sequence ID" value="KKN14408.1"/>
    <property type="molecule type" value="Genomic_DNA"/>
</dbReference>
<evidence type="ECO:0000256" key="1">
    <source>
        <dbReference type="SAM" id="Phobius"/>
    </source>
</evidence>